<evidence type="ECO:0000256" key="2">
    <source>
        <dbReference type="SAM" id="SignalP"/>
    </source>
</evidence>
<proteinExistence type="predicted"/>
<evidence type="ECO:0000256" key="1">
    <source>
        <dbReference type="SAM" id="Phobius"/>
    </source>
</evidence>
<feature type="chain" id="PRO_5004579504" evidence="2">
    <location>
        <begin position="40"/>
        <end position="84"/>
    </location>
</feature>
<keyword evidence="2" id="KW-0732">Signal</keyword>
<keyword evidence="1" id="KW-1133">Transmembrane helix</keyword>
<dbReference type="Proteomes" id="UP000014500">
    <property type="component" value="Unassembled WGS sequence"/>
</dbReference>
<dbReference type="AlphaFoldDB" id="T1IT73"/>
<accession>T1IT73</accession>
<dbReference type="HOGENOM" id="CLU_2530325_0_0_1"/>
<keyword evidence="1" id="KW-0472">Membrane</keyword>
<name>T1IT73_STRMM</name>
<keyword evidence="1" id="KW-0812">Transmembrane</keyword>
<sequence>MARNGVMAPATSCMVTFSTIMLRLFFGLSLLLLISIAHGEEIDTGNYRAISQEVVGIIIIIRDAWISVVNTITSAVITILQGKF</sequence>
<feature type="signal peptide" evidence="2">
    <location>
        <begin position="1"/>
        <end position="39"/>
    </location>
</feature>
<evidence type="ECO:0000313" key="4">
    <source>
        <dbReference type="Proteomes" id="UP000014500"/>
    </source>
</evidence>
<dbReference type="EnsemblMetazoa" id="SMAR004317-RA">
    <property type="protein sequence ID" value="SMAR004317-PA"/>
    <property type="gene ID" value="SMAR004317"/>
</dbReference>
<reference evidence="4" key="1">
    <citation type="submission" date="2011-05" db="EMBL/GenBank/DDBJ databases">
        <authorList>
            <person name="Richards S.R."/>
            <person name="Qu J."/>
            <person name="Jiang H."/>
            <person name="Jhangiani S.N."/>
            <person name="Agravi P."/>
            <person name="Goodspeed R."/>
            <person name="Gross S."/>
            <person name="Mandapat C."/>
            <person name="Jackson L."/>
            <person name="Mathew T."/>
            <person name="Pu L."/>
            <person name="Thornton R."/>
            <person name="Saada N."/>
            <person name="Wilczek-Boney K.B."/>
            <person name="Lee S."/>
            <person name="Kovar C."/>
            <person name="Wu Y."/>
            <person name="Scherer S.E."/>
            <person name="Worley K.C."/>
            <person name="Muzny D.M."/>
            <person name="Gibbs R."/>
        </authorList>
    </citation>
    <scope>NUCLEOTIDE SEQUENCE</scope>
    <source>
        <strain evidence="4">Brora</strain>
    </source>
</reference>
<organism evidence="3 4">
    <name type="scientific">Strigamia maritima</name>
    <name type="common">European centipede</name>
    <name type="synonym">Geophilus maritimus</name>
    <dbReference type="NCBI Taxonomy" id="126957"/>
    <lineage>
        <taxon>Eukaryota</taxon>
        <taxon>Metazoa</taxon>
        <taxon>Ecdysozoa</taxon>
        <taxon>Arthropoda</taxon>
        <taxon>Myriapoda</taxon>
        <taxon>Chilopoda</taxon>
        <taxon>Pleurostigmophora</taxon>
        <taxon>Geophilomorpha</taxon>
        <taxon>Linotaeniidae</taxon>
        <taxon>Strigamia</taxon>
    </lineage>
</organism>
<dbReference type="EMBL" id="JH431468">
    <property type="status" value="NOT_ANNOTATED_CDS"/>
    <property type="molecule type" value="Genomic_DNA"/>
</dbReference>
<keyword evidence="4" id="KW-1185">Reference proteome</keyword>
<evidence type="ECO:0000313" key="3">
    <source>
        <dbReference type="EnsemblMetazoa" id="SMAR004317-PA"/>
    </source>
</evidence>
<feature type="transmembrane region" description="Helical" evidence="1">
    <location>
        <begin position="55"/>
        <end position="80"/>
    </location>
</feature>
<reference evidence="3" key="2">
    <citation type="submission" date="2015-02" db="UniProtKB">
        <authorList>
            <consortium name="EnsemblMetazoa"/>
        </authorList>
    </citation>
    <scope>IDENTIFICATION</scope>
</reference>
<protein>
    <submittedName>
        <fullName evidence="3">Uncharacterized protein</fullName>
    </submittedName>
</protein>